<protein>
    <submittedName>
        <fullName evidence="1">Uncharacterized protein</fullName>
    </submittedName>
</protein>
<evidence type="ECO:0000313" key="1">
    <source>
        <dbReference type="EMBL" id="CAI9151769.1"/>
    </source>
</evidence>
<reference evidence="1" key="1">
    <citation type="submission" date="2023-04" db="EMBL/GenBank/DDBJ databases">
        <authorList>
            <consortium name="ELIXIR-Norway"/>
        </authorList>
    </citation>
    <scope>NUCLEOTIDE SEQUENCE [LARGE SCALE GENOMIC DNA]</scope>
</reference>
<dbReference type="Proteomes" id="UP001176941">
    <property type="component" value="Chromosome 1"/>
</dbReference>
<gene>
    <name evidence="1" type="ORF">MRATA1EN1_LOCUS731</name>
</gene>
<accession>A0ABN8XVZ4</accession>
<dbReference type="EMBL" id="OX459937">
    <property type="protein sequence ID" value="CAI9151769.1"/>
    <property type="molecule type" value="Genomic_DNA"/>
</dbReference>
<keyword evidence="2" id="KW-1185">Reference proteome</keyword>
<evidence type="ECO:0000313" key="2">
    <source>
        <dbReference type="Proteomes" id="UP001176941"/>
    </source>
</evidence>
<organism evidence="1 2">
    <name type="scientific">Rangifer tarandus platyrhynchus</name>
    <name type="common">Svalbard reindeer</name>
    <dbReference type="NCBI Taxonomy" id="3082113"/>
    <lineage>
        <taxon>Eukaryota</taxon>
        <taxon>Metazoa</taxon>
        <taxon>Chordata</taxon>
        <taxon>Craniata</taxon>
        <taxon>Vertebrata</taxon>
        <taxon>Euteleostomi</taxon>
        <taxon>Mammalia</taxon>
        <taxon>Eutheria</taxon>
        <taxon>Laurasiatheria</taxon>
        <taxon>Artiodactyla</taxon>
        <taxon>Ruminantia</taxon>
        <taxon>Pecora</taxon>
        <taxon>Cervidae</taxon>
        <taxon>Odocoileinae</taxon>
        <taxon>Rangifer</taxon>
    </lineage>
</organism>
<name>A0ABN8XVZ4_RANTA</name>
<sequence length="102" mass="10921">MRGLKGWEKSAHLFSSQTSGCAHWHHKLFIPGESAGFLKMLRPQEGIISEHLCPAFALETSLTVLREDACPASVLLTYTPLCSLSGELGVGGPSGVKSKRGI</sequence>
<proteinExistence type="predicted"/>